<accession>A0AAV3ZR69</accession>
<proteinExistence type="predicted"/>
<reference evidence="1 2" key="1">
    <citation type="journal article" date="2021" name="Elife">
        <title>Chloroplast acquisition without the gene transfer in kleptoplastic sea slugs, Plakobranchus ocellatus.</title>
        <authorList>
            <person name="Maeda T."/>
            <person name="Takahashi S."/>
            <person name="Yoshida T."/>
            <person name="Shimamura S."/>
            <person name="Takaki Y."/>
            <person name="Nagai Y."/>
            <person name="Toyoda A."/>
            <person name="Suzuki Y."/>
            <person name="Arimoto A."/>
            <person name="Ishii H."/>
            <person name="Satoh N."/>
            <person name="Nishiyama T."/>
            <person name="Hasebe M."/>
            <person name="Maruyama T."/>
            <person name="Minagawa J."/>
            <person name="Obokata J."/>
            <person name="Shigenobu S."/>
        </authorList>
    </citation>
    <scope>NUCLEOTIDE SEQUENCE [LARGE SCALE GENOMIC DNA]</scope>
</reference>
<name>A0AAV3ZR69_9GAST</name>
<sequence length="135" mass="14982">MSELLLVSSSLWNFSRKSDIDVMMTGPGIVPVFGPDLASGKTWSGARAAHIRPVEPLKIYLNIMAAISNDWNTCTSKSTLALQTVPRSYVKLGIEIRVYGDLNLSVLEHENQALNLEPLPFHAKVLQSFNESEWP</sequence>
<evidence type="ECO:0000313" key="2">
    <source>
        <dbReference type="Proteomes" id="UP000735302"/>
    </source>
</evidence>
<dbReference type="EMBL" id="BLXT01002730">
    <property type="protein sequence ID" value="GFN97151.1"/>
    <property type="molecule type" value="Genomic_DNA"/>
</dbReference>
<keyword evidence="2" id="KW-1185">Reference proteome</keyword>
<dbReference type="AlphaFoldDB" id="A0AAV3ZR69"/>
<protein>
    <submittedName>
        <fullName evidence="1">Uncharacterized protein</fullName>
    </submittedName>
</protein>
<dbReference type="Proteomes" id="UP000735302">
    <property type="component" value="Unassembled WGS sequence"/>
</dbReference>
<gene>
    <name evidence="1" type="ORF">PoB_002365700</name>
</gene>
<organism evidence="1 2">
    <name type="scientific">Plakobranchus ocellatus</name>
    <dbReference type="NCBI Taxonomy" id="259542"/>
    <lineage>
        <taxon>Eukaryota</taxon>
        <taxon>Metazoa</taxon>
        <taxon>Spiralia</taxon>
        <taxon>Lophotrochozoa</taxon>
        <taxon>Mollusca</taxon>
        <taxon>Gastropoda</taxon>
        <taxon>Heterobranchia</taxon>
        <taxon>Euthyneura</taxon>
        <taxon>Panpulmonata</taxon>
        <taxon>Sacoglossa</taxon>
        <taxon>Placobranchoidea</taxon>
        <taxon>Plakobranchidae</taxon>
        <taxon>Plakobranchus</taxon>
    </lineage>
</organism>
<evidence type="ECO:0000313" key="1">
    <source>
        <dbReference type="EMBL" id="GFN97151.1"/>
    </source>
</evidence>
<comment type="caution">
    <text evidence="1">The sequence shown here is derived from an EMBL/GenBank/DDBJ whole genome shotgun (WGS) entry which is preliminary data.</text>
</comment>